<keyword evidence="6" id="KW-1185">Reference proteome</keyword>
<evidence type="ECO:0000256" key="1">
    <source>
        <dbReference type="ARBA" id="ARBA00022729"/>
    </source>
</evidence>
<dbReference type="GO" id="GO:0030115">
    <property type="term" value="C:S-layer"/>
    <property type="evidence" value="ECO:0007669"/>
    <property type="project" value="UniProtKB-SubCell"/>
</dbReference>
<dbReference type="NCBIfam" id="TIGR04126">
    <property type="entry name" value="PGF_CTERM"/>
    <property type="match status" value="1"/>
</dbReference>
<dbReference type="Proteomes" id="UP000199370">
    <property type="component" value="Unassembled WGS sequence"/>
</dbReference>
<dbReference type="Pfam" id="PF18204">
    <property type="entry name" value="PGF-CTERM"/>
    <property type="match status" value="1"/>
</dbReference>
<name>A0A1G9X087_9EURY</name>
<dbReference type="GO" id="GO:0005886">
    <property type="term" value="C:plasma membrane"/>
    <property type="evidence" value="ECO:0007669"/>
    <property type="project" value="UniProtKB-SubCell"/>
</dbReference>
<evidence type="ECO:0000313" key="6">
    <source>
        <dbReference type="Proteomes" id="UP000199370"/>
    </source>
</evidence>
<dbReference type="Pfam" id="PF13620">
    <property type="entry name" value="CarboxypepD_reg"/>
    <property type="match status" value="1"/>
</dbReference>
<evidence type="ECO:0000256" key="3">
    <source>
        <dbReference type="SAM" id="Phobius"/>
    </source>
</evidence>
<organism evidence="5 6">
    <name type="scientific">Haloarchaeobius iranensis</name>
    <dbReference type="NCBI Taxonomy" id="996166"/>
    <lineage>
        <taxon>Archaea</taxon>
        <taxon>Methanobacteriati</taxon>
        <taxon>Methanobacteriota</taxon>
        <taxon>Stenosarchaea group</taxon>
        <taxon>Halobacteria</taxon>
        <taxon>Halobacteriales</taxon>
        <taxon>Halorubellaceae</taxon>
        <taxon>Haloarchaeobius</taxon>
    </lineage>
</organism>
<dbReference type="PROSITE" id="PS50817">
    <property type="entry name" value="INTEIN_N_TER"/>
    <property type="match status" value="1"/>
</dbReference>
<keyword evidence="1" id="KW-0732">Signal</keyword>
<gene>
    <name evidence="5" type="ORF">SAMN05192554_10981</name>
</gene>
<protein>
    <submittedName>
        <fullName evidence="5">PGF-CTERM protein</fullName>
    </submittedName>
</protein>
<evidence type="ECO:0000259" key="4">
    <source>
        <dbReference type="Pfam" id="PF18204"/>
    </source>
</evidence>
<feature type="compositionally biased region" description="Low complexity" evidence="2">
    <location>
        <begin position="369"/>
        <end position="386"/>
    </location>
</feature>
<dbReference type="AlphaFoldDB" id="A0A1G9X087"/>
<keyword evidence="3" id="KW-0812">Transmembrane</keyword>
<feature type="domain" description="PGF-CTERM archaeal protein-sorting signal" evidence="4">
    <location>
        <begin position="403"/>
        <end position="423"/>
    </location>
</feature>
<dbReference type="SUPFAM" id="SSF49478">
    <property type="entry name" value="Cna protein B-type domain"/>
    <property type="match status" value="1"/>
</dbReference>
<dbReference type="Gene3D" id="2.60.40.1120">
    <property type="entry name" value="Carboxypeptidase-like, regulatory domain"/>
    <property type="match status" value="1"/>
</dbReference>
<feature type="region of interest" description="Disordered" evidence="2">
    <location>
        <begin position="366"/>
        <end position="401"/>
    </location>
</feature>
<keyword evidence="3" id="KW-1133">Transmembrane helix</keyword>
<keyword evidence="3" id="KW-0472">Membrane</keyword>
<reference evidence="5 6" key="1">
    <citation type="submission" date="2016-10" db="EMBL/GenBank/DDBJ databases">
        <authorList>
            <person name="de Groot N.N."/>
        </authorList>
    </citation>
    <scope>NUCLEOTIDE SEQUENCE [LARGE SCALE GENOMIC DNA]</scope>
    <source>
        <strain evidence="6">EB21,IBRC-M 10013,KCTC 4048</strain>
    </source>
</reference>
<dbReference type="RefSeq" id="WP_089733312.1">
    <property type="nucleotide sequence ID" value="NZ_FNIA01000009.1"/>
</dbReference>
<dbReference type="OrthoDB" id="387701at2157"/>
<dbReference type="GO" id="GO:0016539">
    <property type="term" value="P:intein-mediated protein splicing"/>
    <property type="evidence" value="ECO:0007669"/>
    <property type="project" value="InterPro"/>
</dbReference>
<dbReference type="InterPro" id="IPR026371">
    <property type="entry name" value="PGF_CTERM"/>
</dbReference>
<accession>A0A1G9X087</accession>
<proteinExistence type="predicted"/>
<evidence type="ECO:0000313" key="5">
    <source>
        <dbReference type="EMBL" id="SDM90149.1"/>
    </source>
</evidence>
<evidence type="ECO:0000256" key="2">
    <source>
        <dbReference type="SAM" id="MobiDB-lite"/>
    </source>
</evidence>
<dbReference type="EMBL" id="FNIA01000009">
    <property type="protein sequence ID" value="SDM90149.1"/>
    <property type="molecule type" value="Genomic_DNA"/>
</dbReference>
<sequence length="426" mass="44326">MRLTVVLVGLSLLVSPMAVAAGPAVASASTTDTDVTLRVTVVNAQGDPLGNAEVTVSYDGEEQTSGTVATGEVLFDVPEGATVEITPSHPMLVKNNPVTVENVEGTTDVTVTMYPSATGEISVVDASGNAVSDADVQLRKDGRTVLADTGTTGNDGTYTTPTLERGNYTVEITKPGYYEERRTVRLSGDTDVPVEVEQGSVTVDFSVVDAHFDPAEPLRANIEIEDASGTIGTFRTDGSGNRSVSLDVNTRYTVTVDKEGYETVSTTFRIGERDRTRTFAIVRTPRLTVEPMNTQVVVGQSVRVDVTNEYDEPAAGAEVRIDGETVATTDESGTATLTVEQAGEVELTAVNGSAESPGVIIEAFEPRTDTPTGTATANGTATPSANETTQAPGTTEGADDGGTPGFGVAVALVALVIAALLARIRD</sequence>
<dbReference type="InterPro" id="IPR006141">
    <property type="entry name" value="Intein_N"/>
</dbReference>
<feature type="transmembrane region" description="Helical" evidence="3">
    <location>
        <begin position="405"/>
        <end position="424"/>
    </location>
</feature>